<dbReference type="PROSITE" id="PS50928">
    <property type="entry name" value="ABC_TM1"/>
    <property type="match status" value="1"/>
</dbReference>
<protein>
    <submittedName>
        <fullName evidence="9">Unannotated protein</fullName>
    </submittedName>
</protein>
<evidence type="ECO:0000256" key="2">
    <source>
        <dbReference type="ARBA" id="ARBA00022448"/>
    </source>
</evidence>
<evidence type="ECO:0000313" key="9">
    <source>
        <dbReference type="EMBL" id="CAB4871410.1"/>
    </source>
</evidence>
<dbReference type="Pfam" id="PF00528">
    <property type="entry name" value="BPD_transp_1"/>
    <property type="match status" value="1"/>
</dbReference>
<dbReference type="EMBL" id="CAFBLJ010000048">
    <property type="protein sequence ID" value="CAB4871410.1"/>
    <property type="molecule type" value="Genomic_DNA"/>
</dbReference>
<evidence type="ECO:0000256" key="3">
    <source>
        <dbReference type="ARBA" id="ARBA00022475"/>
    </source>
</evidence>
<sequence>MKLSSQISQNRRISTIVLPVITFIVFLSIWYAYAKFHYDNPVQRRNALPYPHEIFTDGFLPLNDKVNGLRPILGYMWPTVKVTFLGLLIAVVLGVFVATLMNLSKGIEKSLFPYAVILQTVPILAITPLLTELFGQEIGVRLVVTVLVAIFPVMTNMLFGLQSTDRALHDLFTLNQASRWTRLIKLEFPSALPSLMTGIRIASGSAVIGSVVADFFFAKGEKGIGYYIRTRQQQAIQRPEMFAGTITASLFGIAMFVLIGWITSRAIRNWHDSNLAIRQSSFKILRPLKGN</sequence>
<evidence type="ECO:0000313" key="10">
    <source>
        <dbReference type="EMBL" id="CAB5026964.1"/>
    </source>
</evidence>
<name>A0A6J7DQ33_9ZZZZ</name>
<dbReference type="Gene3D" id="1.10.3720.10">
    <property type="entry name" value="MetI-like"/>
    <property type="match status" value="1"/>
</dbReference>
<feature type="transmembrane region" description="Helical" evidence="7">
    <location>
        <begin position="241"/>
        <end position="262"/>
    </location>
</feature>
<dbReference type="InterPro" id="IPR035906">
    <property type="entry name" value="MetI-like_sf"/>
</dbReference>
<keyword evidence="5 7" id="KW-1133">Transmembrane helix</keyword>
<feature type="transmembrane region" description="Helical" evidence="7">
    <location>
        <begin position="111"/>
        <end position="130"/>
    </location>
</feature>
<keyword evidence="3" id="KW-1003">Cell membrane</keyword>
<dbReference type="EMBL" id="CAFBPS010000034">
    <property type="protein sequence ID" value="CAB5026964.1"/>
    <property type="molecule type" value="Genomic_DNA"/>
</dbReference>
<proteinExistence type="predicted"/>
<evidence type="ECO:0000256" key="7">
    <source>
        <dbReference type="SAM" id="Phobius"/>
    </source>
</evidence>
<feature type="transmembrane region" description="Helical" evidence="7">
    <location>
        <begin position="12"/>
        <end position="33"/>
    </location>
</feature>
<feature type="transmembrane region" description="Helical" evidence="7">
    <location>
        <begin position="142"/>
        <end position="161"/>
    </location>
</feature>
<gene>
    <name evidence="9" type="ORF">UFOPK3304_01024</name>
    <name evidence="10" type="ORF">UFOPK4134_00643</name>
</gene>
<dbReference type="CDD" id="cd06261">
    <property type="entry name" value="TM_PBP2"/>
    <property type="match status" value="1"/>
</dbReference>
<organism evidence="9">
    <name type="scientific">freshwater metagenome</name>
    <dbReference type="NCBI Taxonomy" id="449393"/>
    <lineage>
        <taxon>unclassified sequences</taxon>
        <taxon>metagenomes</taxon>
        <taxon>ecological metagenomes</taxon>
    </lineage>
</organism>
<dbReference type="PANTHER" id="PTHR30151">
    <property type="entry name" value="ALKANE SULFONATE ABC TRANSPORTER-RELATED, MEMBRANE SUBUNIT"/>
    <property type="match status" value="1"/>
</dbReference>
<accession>A0A6J7DQ33</accession>
<feature type="domain" description="ABC transmembrane type-1" evidence="8">
    <location>
        <begin position="76"/>
        <end position="259"/>
    </location>
</feature>
<dbReference type="PANTHER" id="PTHR30151:SF41">
    <property type="entry name" value="ABC TRANSPORTER PERMEASE PROTEIN"/>
    <property type="match status" value="1"/>
</dbReference>
<evidence type="ECO:0000256" key="5">
    <source>
        <dbReference type="ARBA" id="ARBA00022989"/>
    </source>
</evidence>
<dbReference type="AlphaFoldDB" id="A0A6J7DQ33"/>
<keyword evidence="4 7" id="KW-0812">Transmembrane</keyword>
<keyword evidence="2" id="KW-0813">Transport</keyword>
<evidence type="ECO:0000256" key="6">
    <source>
        <dbReference type="ARBA" id="ARBA00023136"/>
    </source>
</evidence>
<reference evidence="9" key="1">
    <citation type="submission" date="2020-05" db="EMBL/GenBank/DDBJ databases">
        <authorList>
            <person name="Chiriac C."/>
            <person name="Salcher M."/>
            <person name="Ghai R."/>
            <person name="Kavagutti S V."/>
        </authorList>
    </citation>
    <scope>NUCLEOTIDE SEQUENCE</scope>
</reference>
<evidence type="ECO:0000256" key="1">
    <source>
        <dbReference type="ARBA" id="ARBA00004651"/>
    </source>
</evidence>
<dbReference type="GO" id="GO:0055085">
    <property type="term" value="P:transmembrane transport"/>
    <property type="evidence" value="ECO:0007669"/>
    <property type="project" value="InterPro"/>
</dbReference>
<dbReference type="SUPFAM" id="SSF161098">
    <property type="entry name" value="MetI-like"/>
    <property type="match status" value="1"/>
</dbReference>
<feature type="transmembrane region" description="Helical" evidence="7">
    <location>
        <begin position="82"/>
        <end position="104"/>
    </location>
</feature>
<comment type="subcellular location">
    <subcellularLocation>
        <location evidence="1">Cell membrane</location>
        <topology evidence="1">Multi-pass membrane protein</topology>
    </subcellularLocation>
</comment>
<evidence type="ECO:0000256" key="4">
    <source>
        <dbReference type="ARBA" id="ARBA00022692"/>
    </source>
</evidence>
<dbReference type="GO" id="GO:0005886">
    <property type="term" value="C:plasma membrane"/>
    <property type="evidence" value="ECO:0007669"/>
    <property type="project" value="UniProtKB-SubCell"/>
</dbReference>
<dbReference type="InterPro" id="IPR000515">
    <property type="entry name" value="MetI-like"/>
</dbReference>
<evidence type="ECO:0000259" key="8">
    <source>
        <dbReference type="PROSITE" id="PS50928"/>
    </source>
</evidence>
<keyword evidence="6 7" id="KW-0472">Membrane</keyword>